<gene>
    <name evidence="1" type="ORF">RCC_03233</name>
</gene>
<dbReference type="Proteomes" id="UP000225277">
    <property type="component" value="Unassembled WGS sequence"/>
</dbReference>
<reference evidence="1 2" key="1">
    <citation type="submission" date="2016-03" db="EMBL/GenBank/DDBJ databases">
        <authorList>
            <person name="Ploux O."/>
        </authorList>
    </citation>
    <scope>NUCLEOTIDE SEQUENCE [LARGE SCALE GENOMIC DNA]</scope>
    <source>
        <strain evidence="1 2">URUG2</strain>
    </source>
</reference>
<proteinExistence type="predicted"/>
<dbReference type="STRING" id="112498.A0A2D3V7E1"/>
<name>A0A2D3V7E1_9PEZI</name>
<dbReference type="OrthoDB" id="4187154at2759"/>
<dbReference type="AlphaFoldDB" id="A0A2D3V7E1"/>
<evidence type="ECO:0000313" key="1">
    <source>
        <dbReference type="EMBL" id="CZT17399.1"/>
    </source>
</evidence>
<evidence type="ECO:0000313" key="2">
    <source>
        <dbReference type="Proteomes" id="UP000225277"/>
    </source>
</evidence>
<feature type="unsure residue" description="I or L" evidence="1">
    <location>
        <position position="144"/>
    </location>
</feature>
<dbReference type="EMBL" id="FJUY01000004">
    <property type="protein sequence ID" value="CZT17399.1"/>
    <property type="molecule type" value="Genomic_DNA"/>
</dbReference>
<accession>A0A2D3V7E1</accession>
<keyword evidence="2" id="KW-1185">Reference proteome</keyword>
<organism evidence="1 2">
    <name type="scientific">Ramularia collo-cygni</name>
    <dbReference type="NCBI Taxonomy" id="112498"/>
    <lineage>
        <taxon>Eukaryota</taxon>
        <taxon>Fungi</taxon>
        <taxon>Dikarya</taxon>
        <taxon>Ascomycota</taxon>
        <taxon>Pezizomycotina</taxon>
        <taxon>Dothideomycetes</taxon>
        <taxon>Dothideomycetidae</taxon>
        <taxon>Mycosphaerellales</taxon>
        <taxon>Mycosphaerellaceae</taxon>
        <taxon>Ramularia</taxon>
    </lineage>
</organism>
<sequence>MEPADVQLGSLCLVSTTADLELQLNSCAEVAANDTTFTIEELLSKAMSYEAANRPWIMPGETFKLHVNLDIDVLGMNTHGLIQTFAQKLYDSKMWLELCLKPISMTLSNDRNVTLRISRTHDDVAVSGRPPVHKLSDNLSCGALSVHPDVPTLQLNSVHFAFRINQRQSSKRCTSKSFESDQCGPIDPDMLATRSQTHFDEPLVGDLRVATRSFEMSQAVRSEQYNPENSCGAPGLVPKYWPCSQKDILDLLDAGILNAITADPKRSARGIRLNESQSLKHLVDFAPSIWCPGYFTAVSSRSLLMPTISHALSQVGVGSARSGTLRAKFAEIARRARHPSSISSSSPNYVASRDSKSAQSCMELRLWQVAQDALQEDHCANRLEVLVREPDPSLDSDQHDVLDIDFILASNEECINHESDGSMIGLEDSGYTAEDELLSICASSRSCSPHDSIDISREMDQEMLCI</sequence>
<protein>
    <submittedName>
        <fullName evidence="1">Uncharacterized protein</fullName>
    </submittedName>
</protein>